<evidence type="ECO:0000256" key="4">
    <source>
        <dbReference type="ARBA" id="ARBA00012142"/>
    </source>
</evidence>
<evidence type="ECO:0000256" key="10">
    <source>
        <dbReference type="ARBA" id="ARBA00022840"/>
    </source>
</evidence>
<dbReference type="EMBL" id="CP059378">
    <property type="protein sequence ID" value="QLY81201.1"/>
    <property type="molecule type" value="Genomic_DNA"/>
</dbReference>
<evidence type="ECO:0000256" key="8">
    <source>
        <dbReference type="ARBA" id="ARBA00022741"/>
    </source>
</evidence>
<evidence type="ECO:0000313" key="17">
    <source>
        <dbReference type="Proteomes" id="UP000512286"/>
    </source>
</evidence>
<evidence type="ECO:0000256" key="9">
    <source>
        <dbReference type="ARBA" id="ARBA00022777"/>
    </source>
</evidence>
<accession>A0A7D6ZIA9</accession>
<dbReference type="Pfam" id="PF00224">
    <property type="entry name" value="PK"/>
    <property type="match status" value="1"/>
</dbReference>
<dbReference type="KEGG" id="cint:HZF06_06330"/>
<dbReference type="EC" id="2.7.1.40" evidence="4 14"/>
<dbReference type="Proteomes" id="UP000512286">
    <property type="component" value="Chromosome"/>
</dbReference>
<keyword evidence="13 16" id="KW-0670">Pyruvate</keyword>
<dbReference type="RefSeq" id="WP_181602848.1">
    <property type="nucleotide sequence ID" value="NZ_CP059378.1"/>
</dbReference>
<evidence type="ECO:0000256" key="1">
    <source>
        <dbReference type="ARBA" id="ARBA00001958"/>
    </source>
</evidence>
<keyword evidence="7" id="KW-0479">Metal-binding</keyword>
<evidence type="ECO:0000256" key="6">
    <source>
        <dbReference type="ARBA" id="ARBA00022679"/>
    </source>
</evidence>
<evidence type="ECO:0000256" key="5">
    <source>
        <dbReference type="ARBA" id="ARBA00018587"/>
    </source>
</evidence>
<evidence type="ECO:0000256" key="12">
    <source>
        <dbReference type="ARBA" id="ARBA00023152"/>
    </source>
</evidence>
<dbReference type="Gene3D" id="2.40.33.10">
    <property type="entry name" value="PK beta-barrel domain-like"/>
    <property type="match status" value="1"/>
</dbReference>
<keyword evidence="10" id="KW-0067">ATP-binding</keyword>
<dbReference type="InterPro" id="IPR015806">
    <property type="entry name" value="Pyrv_Knase_insert_dom_sf"/>
</dbReference>
<evidence type="ECO:0000256" key="7">
    <source>
        <dbReference type="ARBA" id="ARBA00022723"/>
    </source>
</evidence>
<keyword evidence="8" id="KW-0547">Nucleotide-binding</keyword>
<keyword evidence="6 14" id="KW-0808">Transferase</keyword>
<keyword evidence="12 14" id="KW-0324">Glycolysis</keyword>
<comment type="cofactor">
    <cofactor evidence="1">
        <name>K(+)</name>
        <dbReference type="ChEBI" id="CHEBI:29103"/>
    </cofactor>
</comment>
<dbReference type="AlphaFoldDB" id="A0A7D6ZIA9"/>
<dbReference type="InterPro" id="IPR001697">
    <property type="entry name" value="Pyr_Knase"/>
</dbReference>
<dbReference type="GO" id="GO:0005524">
    <property type="term" value="F:ATP binding"/>
    <property type="evidence" value="ECO:0007669"/>
    <property type="project" value="UniProtKB-KW"/>
</dbReference>
<gene>
    <name evidence="16" type="ORF">HZF06_06330</name>
</gene>
<evidence type="ECO:0000256" key="2">
    <source>
        <dbReference type="ARBA" id="ARBA00004997"/>
    </source>
</evidence>
<reference evidence="16 17" key="1">
    <citation type="submission" date="2020-07" db="EMBL/GenBank/DDBJ databases">
        <title>Electron transfer.</title>
        <authorList>
            <person name="Huang L."/>
            <person name="Liu X."/>
            <person name="Zhou S."/>
        </authorList>
    </citation>
    <scope>NUCLEOTIDE SEQUENCE [LARGE SCALE GENOMIC DNA]</scope>
    <source>
        <strain evidence="16 17">Lx1</strain>
    </source>
</reference>
<evidence type="ECO:0000313" key="16">
    <source>
        <dbReference type="EMBL" id="QLY81201.1"/>
    </source>
</evidence>
<dbReference type="InterPro" id="IPR011037">
    <property type="entry name" value="Pyrv_Knase-like_insert_dom_sf"/>
</dbReference>
<dbReference type="GO" id="GO:0030955">
    <property type="term" value="F:potassium ion binding"/>
    <property type="evidence" value="ECO:0007669"/>
    <property type="project" value="InterPro"/>
</dbReference>
<dbReference type="InterPro" id="IPR040442">
    <property type="entry name" value="Pyrv_kinase-like_dom_sf"/>
</dbReference>
<dbReference type="SUPFAM" id="SSF50800">
    <property type="entry name" value="PK beta-barrel domain-like"/>
    <property type="match status" value="1"/>
</dbReference>
<dbReference type="Gene3D" id="3.20.20.60">
    <property type="entry name" value="Phosphoenolpyruvate-binding domains"/>
    <property type="match status" value="1"/>
</dbReference>
<dbReference type="InterPro" id="IPR015813">
    <property type="entry name" value="Pyrv/PenolPyrv_kinase-like_dom"/>
</dbReference>
<dbReference type="GO" id="GO:0016301">
    <property type="term" value="F:kinase activity"/>
    <property type="evidence" value="ECO:0007669"/>
    <property type="project" value="UniProtKB-KW"/>
</dbReference>
<sequence length="336" mass="38110">MDIIITLGPKTLDGTSIKDIKSYGATAVRYNFSHFDEEMFNQNIKEIREGNIDLKLIGDIQGSKIRVWRGLEAPMKLKEGDQVRFCSHEVYEDNFKDKDKLIPLNLNLNMFKKIKSKEISLKDGSIIIKVLKIQEEYVIGQVVKGGLVRGEKSCNIKGYIREKGALNNKDKKDIEYCIENEFDTIAFSYIEDKESLIKYKKYINKMALELSKKAPKIFAKIETIKGVKNIKEISEESDGIIIGRGDLVPEIGIENIPIAQRIIINCCKDKELIIATHVFNSISTGIGISPAEVNDIYWFIKSGVSGFMLAKETTISSNPRNAIESLNKLMKKYIKE</sequence>
<comment type="similarity">
    <text evidence="3 14">Belongs to the pyruvate kinase family.</text>
</comment>
<proteinExistence type="inferred from homology"/>
<dbReference type="GO" id="GO:0000287">
    <property type="term" value="F:magnesium ion binding"/>
    <property type="evidence" value="ECO:0007669"/>
    <property type="project" value="InterPro"/>
</dbReference>
<evidence type="ECO:0000259" key="15">
    <source>
        <dbReference type="Pfam" id="PF00224"/>
    </source>
</evidence>
<evidence type="ECO:0000256" key="3">
    <source>
        <dbReference type="ARBA" id="ARBA00008663"/>
    </source>
</evidence>
<dbReference type="InterPro" id="IPR015793">
    <property type="entry name" value="Pyrv_Knase_brl"/>
</dbReference>
<name>A0A7D6ZIA9_9CLOT</name>
<dbReference type="PRINTS" id="PR01050">
    <property type="entry name" value="PYRUVTKNASE"/>
</dbReference>
<evidence type="ECO:0000256" key="13">
    <source>
        <dbReference type="ARBA" id="ARBA00023317"/>
    </source>
</evidence>
<protein>
    <recommendedName>
        <fullName evidence="5 14">Pyruvate kinase</fullName>
        <ecNumber evidence="4 14">2.7.1.40</ecNumber>
    </recommendedName>
</protein>
<dbReference type="SUPFAM" id="SSF51621">
    <property type="entry name" value="Phosphoenolpyruvate/pyruvate domain"/>
    <property type="match status" value="1"/>
</dbReference>
<evidence type="ECO:0000256" key="14">
    <source>
        <dbReference type="RuleBase" id="RU000504"/>
    </source>
</evidence>
<keyword evidence="11 14" id="KW-0460">Magnesium</keyword>
<organism evidence="16 17">
    <name type="scientific">Clostridium intestinale</name>
    <dbReference type="NCBI Taxonomy" id="36845"/>
    <lineage>
        <taxon>Bacteria</taxon>
        <taxon>Bacillati</taxon>
        <taxon>Bacillota</taxon>
        <taxon>Clostridia</taxon>
        <taxon>Eubacteriales</taxon>
        <taxon>Clostridiaceae</taxon>
        <taxon>Clostridium</taxon>
    </lineage>
</organism>
<dbReference type="GO" id="GO:0004743">
    <property type="term" value="F:pyruvate kinase activity"/>
    <property type="evidence" value="ECO:0007669"/>
    <property type="project" value="UniProtKB-EC"/>
</dbReference>
<dbReference type="UniPathway" id="UPA00109">
    <property type="reaction ID" value="UER00188"/>
</dbReference>
<comment type="pathway">
    <text evidence="2 14">Carbohydrate degradation; glycolysis; pyruvate from D-glyceraldehyde 3-phosphate: step 5/5.</text>
</comment>
<dbReference type="PANTHER" id="PTHR11817">
    <property type="entry name" value="PYRUVATE KINASE"/>
    <property type="match status" value="1"/>
</dbReference>
<keyword evidence="9 14" id="KW-0418">Kinase</keyword>
<comment type="catalytic activity">
    <reaction evidence="14">
        <text>pyruvate + ATP = phosphoenolpyruvate + ADP + H(+)</text>
        <dbReference type="Rhea" id="RHEA:18157"/>
        <dbReference type="ChEBI" id="CHEBI:15361"/>
        <dbReference type="ChEBI" id="CHEBI:15378"/>
        <dbReference type="ChEBI" id="CHEBI:30616"/>
        <dbReference type="ChEBI" id="CHEBI:58702"/>
        <dbReference type="ChEBI" id="CHEBI:456216"/>
        <dbReference type="EC" id="2.7.1.40"/>
    </reaction>
</comment>
<feature type="domain" description="Pyruvate kinase barrel" evidence="15">
    <location>
        <begin position="2"/>
        <end position="323"/>
    </location>
</feature>
<evidence type="ECO:0000256" key="11">
    <source>
        <dbReference type="ARBA" id="ARBA00022842"/>
    </source>
</evidence>